<name>J3NMU0_GAET3</name>
<dbReference type="Proteomes" id="UP000006039">
    <property type="component" value="Unassembled WGS sequence"/>
</dbReference>
<feature type="compositionally biased region" description="Basic and acidic residues" evidence="1">
    <location>
        <begin position="42"/>
        <end position="56"/>
    </location>
</feature>
<feature type="region of interest" description="Disordered" evidence="1">
    <location>
        <begin position="1"/>
        <end position="56"/>
    </location>
</feature>
<reference evidence="3" key="5">
    <citation type="submission" date="2018-04" db="UniProtKB">
        <authorList>
            <consortium name="EnsemblFungi"/>
        </authorList>
    </citation>
    <scope>IDENTIFICATION</scope>
    <source>
        <strain evidence="3">R3-111a-1</strain>
    </source>
</reference>
<dbReference type="GeneID" id="20343057"/>
<dbReference type="AlphaFoldDB" id="J3NMU0"/>
<dbReference type="VEuPathDB" id="FungiDB:GGTG_02599"/>
<reference evidence="2" key="3">
    <citation type="submission" date="2010-09" db="EMBL/GenBank/DDBJ databases">
        <title>Annotation of Gaeumannomyces graminis var. tritici R3-111a-1.</title>
        <authorList>
            <consortium name="The Broad Institute Genome Sequencing Platform"/>
            <person name="Ma L.-J."/>
            <person name="Dead R."/>
            <person name="Young S.K."/>
            <person name="Zeng Q."/>
            <person name="Gargeya S."/>
            <person name="Fitzgerald M."/>
            <person name="Haas B."/>
            <person name="Abouelleil A."/>
            <person name="Alvarado L."/>
            <person name="Arachchi H.M."/>
            <person name="Berlin A."/>
            <person name="Brown A."/>
            <person name="Chapman S.B."/>
            <person name="Chen Z."/>
            <person name="Dunbar C."/>
            <person name="Freedman E."/>
            <person name="Gearin G."/>
            <person name="Gellesch M."/>
            <person name="Goldberg J."/>
            <person name="Griggs A."/>
            <person name="Gujja S."/>
            <person name="Heiman D."/>
            <person name="Howarth C."/>
            <person name="Larson L."/>
            <person name="Lui A."/>
            <person name="MacDonald P.J.P."/>
            <person name="Mehta T."/>
            <person name="Montmayeur A."/>
            <person name="Murphy C."/>
            <person name="Neiman D."/>
            <person name="Pearson M."/>
            <person name="Priest M."/>
            <person name="Roberts A."/>
            <person name="Saif S."/>
            <person name="Shea T."/>
            <person name="Shenoy N."/>
            <person name="Sisk P."/>
            <person name="Stolte C."/>
            <person name="Sykes S."/>
            <person name="Yandava C."/>
            <person name="Wortman J."/>
            <person name="Nusbaum C."/>
            <person name="Birren B."/>
        </authorList>
    </citation>
    <scope>NUCLEOTIDE SEQUENCE</scope>
    <source>
        <strain evidence="2">R3-111a-1</strain>
    </source>
</reference>
<evidence type="ECO:0000313" key="3">
    <source>
        <dbReference type="EnsemblFungi" id="EJT77491"/>
    </source>
</evidence>
<sequence>MGHVLGLGVPGHVESKPSYSRGGRDAPNYPRIASSSSNEWRYQQRQEAHNALDKIM</sequence>
<feature type="compositionally biased region" description="Low complexity" evidence="1">
    <location>
        <begin position="1"/>
        <end position="12"/>
    </location>
</feature>
<organism evidence="2">
    <name type="scientific">Gaeumannomyces tritici (strain R3-111a-1)</name>
    <name type="common">Wheat and barley take-all root rot fungus</name>
    <name type="synonym">Gaeumannomyces graminis var. tritici</name>
    <dbReference type="NCBI Taxonomy" id="644352"/>
    <lineage>
        <taxon>Eukaryota</taxon>
        <taxon>Fungi</taxon>
        <taxon>Dikarya</taxon>
        <taxon>Ascomycota</taxon>
        <taxon>Pezizomycotina</taxon>
        <taxon>Sordariomycetes</taxon>
        <taxon>Sordariomycetidae</taxon>
        <taxon>Magnaporthales</taxon>
        <taxon>Magnaporthaceae</taxon>
        <taxon>Gaeumannomyces</taxon>
    </lineage>
</organism>
<dbReference type="EnsemblFungi" id="EJT77491">
    <property type="protein sequence ID" value="EJT77491"/>
    <property type="gene ID" value="GGTG_02599"/>
</dbReference>
<dbReference type="EMBL" id="GL385396">
    <property type="protein sequence ID" value="EJT77491.1"/>
    <property type="molecule type" value="Genomic_DNA"/>
</dbReference>
<protein>
    <submittedName>
        <fullName evidence="2 3">Uncharacterized protein</fullName>
    </submittedName>
</protein>
<dbReference type="HOGENOM" id="CLU_3014267_0_0_1"/>
<evidence type="ECO:0000313" key="4">
    <source>
        <dbReference type="Proteomes" id="UP000006039"/>
    </source>
</evidence>
<accession>J3NMU0</accession>
<keyword evidence="4" id="KW-1185">Reference proteome</keyword>
<reference evidence="4" key="1">
    <citation type="submission" date="2010-07" db="EMBL/GenBank/DDBJ databases">
        <title>The genome sequence of Gaeumannomyces graminis var. tritici strain R3-111a-1.</title>
        <authorList>
            <consortium name="The Broad Institute Genome Sequencing Platform"/>
            <person name="Ma L.-J."/>
            <person name="Dead R."/>
            <person name="Young S."/>
            <person name="Zeng Q."/>
            <person name="Koehrsen M."/>
            <person name="Alvarado L."/>
            <person name="Berlin A."/>
            <person name="Chapman S.B."/>
            <person name="Chen Z."/>
            <person name="Freedman E."/>
            <person name="Gellesch M."/>
            <person name="Goldberg J."/>
            <person name="Griggs A."/>
            <person name="Gujja S."/>
            <person name="Heilman E.R."/>
            <person name="Heiman D."/>
            <person name="Hepburn T."/>
            <person name="Howarth C."/>
            <person name="Jen D."/>
            <person name="Larson L."/>
            <person name="Mehta T."/>
            <person name="Neiman D."/>
            <person name="Pearson M."/>
            <person name="Roberts A."/>
            <person name="Saif S."/>
            <person name="Shea T."/>
            <person name="Shenoy N."/>
            <person name="Sisk P."/>
            <person name="Stolte C."/>
            <person name="Sykes S."/>
            <person name="Walk T."/>
            <person name="White J."/>
            <person name="Yandava C."/>
            <person name="Haas B."/>
            <person name="Nusbaum C."/>
            <person name="Birren B."/>
        </authorList>
    </citation>
    <scope>NUCLEOTIDE SEQUENCE [LARGE SCALE GENOMIC DNA]</scope>
    <source>
        <strain evidence="4">R3-111a-1</strain>
    </source>
</reference>
<reference evidence="2" key="2">
    <citation type="submission" date="2010-07" db="EMBL/GenBank/DDBJ databases">
        <authorList>
            <consortium name="The Broad Institute Genome Sequencing Platform"/>
            <consortium name="Broad Institute Genome Sequencing Center for Infectious Disease"/>
            <person name="Ma L.-J."/>
            <person name="Dead R."/>
            <person name="Young S."/>
            <person name="Zeng Q."/>
            <person name="Koehrsen M."/>
            <person name="Alvarado L."/>
            <person name="Berlin A."/>
            <person name="Chapman S.B."/>
            <person name="Chen Z."/>
            <person name="Freedman E."/>
            <person name="Gellesch M."/>
            <person name="Goldberg J."/>
            <person name="Griggs A."/>
            <person name="Gujja S."/>
            <person name="Heilman E.R."/>
            <person name="Heiman D."/>
            <person name="Hepburn T."/>
            <person name="Howarth C."/>
            <person name="Jen D."/>
            <person name="Larson L."/>
            <person name="Mehta T."/>
            <person name="Neiman D."/>
            <person name="Pearson M."/>
            <person name="Roberts A."/>
            <person name="Saif S."/>
            <person name="Shea T."/>
            <person name="Shenoy N."/>
            <person name="Sisk P."/>
            <person name="Stolte C."/>
            <person name="Sykes S."/>
            <person name="Walk T."/>
            <person name="White J."/>
            <person name="Yandava C."/>
            <person name="Haas B."/>
            <person name="Nusbaum C."/>
            <person name="Birren B."/>
        </authorList>
    </citation>
    <scope>NUCLEOTIDE SEQUENCE</scope>
    <source>
        <strain evidence="2">R3-111a-1</strain>
    </source>
</reference>
<reference evidence="3" key="4">
    <citation type="journal article" date="2015" name="G3 (Bethesda)">
        <title>Genome sequences of three phytopathogenic species of the Magnaporthaceae family of fungi.</title>
        <authorList>
            <person name="Okagaki L.H."/>
            <person name="Nunes C.C."/>
            <person name="Sailsbery J."/>
            <person name="Clay B."/>
            <person name="Brown D."/>
            <person name="John T."/>
            <person name="Oh Y."/>
            <person name="Young N."/>
            <person name="Fitzgerald M."/>
            <person name="Haas B.J."/>
            <person name="Zeng Q."/>
            <person name="Young S."/>
            <person name="Adiconis X."/>
            <person name="Fan L."/>
            <person name="Levin J.Z."/>
            <person name="Mitchell T.K."/>
            <person name="Okubara P.A."/>
            <person name="Farman M.L."/>
            <person name="Kohn L.M."/>
            <person name="Birren B."/>
            <person name="Ma L.-J."/>
            <person name="Dean R.A."/>
        </authorList>
    </citation>
    <scope>NUCLEOTIDE SEQUENCE</scope>
    <source>
        <strain evidence="3">R3-111a-1</strain>
    </source>
</reference>
<proteinExistence type="predicted"/>
<evidence type="ECO:0000256" key="1">
    <source>
        <dbReference type="SAM" id="MobiDB-lite"/>
    </source>
</evidence>
<dbReference type="RefSeq" id="XP_009218636.1">
    <property type="nucleotide sequence ID" value="XM_009220372.1"/>
</dbReference>
<evidence type="ECO:0000313" key="2">
    <source>
        <dbReference type="EMBL" id="EJT77491.1"/>
    </source>
</evidence>
<gene>
    <name evidence="3" type="primary">20343057</name>
    <name evidence="2" type="ORF">GGTG_02599</name>
</gene>